<dbReference type="HOGENOM" id="CLU_2320308_0_0_1"/>
<keyword evidence="4" id="KW-1185">Reference proteome</keyword>
<feature type="transmembrane region" description="Helical" evidence="2">
    <location>
        <begin position="12"/>
        <end position="34"/>
    </location>
</feature>
<keyword evidence="2" id="KW-0812">Transmembrane</keyword>
<reference evidence="4" key="2">
    <citation type="submission" date="2013-04" db="EMBL/GenBank/DDBJ databases">
        <title>Genomic mechanisms accounting for the adaptation to parasitism in nematode-trapping fungi.</title>
        <authorList>
            <person name="Ahren D.G."/>
        </authorList>
    </citation>
    <scope>NUCLEOTIDE SEQUENCE [LARGE SCALE GENOMIC DNA]</scope>
    <source>
        <strain evidence="4">CBS 200.50</strain>
    </source>
</reference>
<dbReference type="EMBL" id="AQGS01000906">
    <property type="protein sequence ID" value="EPS36479.1"/>
    <property type="molecule type" value="Genomic_DNA"/>
</dbReference>
<dbReference type="AlphaFoldDB" id="S8A1A1"/>
<organism evidence="3 4">
    <name type="scientific">Dactylellina haptotyla (strain CBS 200.50)</name>
    <name type="common">Nematode-trapping fungus</name>
    <name type="synonym">Monacrosporium haptotylum</name>
    <dbReference type="NCBI Taxonomy" id="1284197"/>
    <lineage>
        <taxon>Eukaryota</taxon>
        <taxon>Fungi</taxon>
        <taxon>Dikarya</taxon>
        <taxon>Ascomycota</taxon>
        <taxon>Pezizomycotina</taxon>
        <taxon>Orbiliomycetes</taxon>
        <taxon>Orbiliales</taxon>
        <taxon>Orbiliaceae</taxon>
        <taxon>Dactylellina</taxon>
    </lineage>
</organism>
<keyword evidence="2" id="KW-1133">Transmembrane helix</keyword>
<feature type="compositionally biased region" description="Basic and acidic residues" evidence="1">
    <location>
        <begin position="43"/>
        <end position="62"/>
    </location>
</feature>
<dbReference type="Proteomes" id="UP000015100">
    <property type="component" value="Unassembled WGS sequence"/>
</dbReference>
<keyword evidence="2" id="KW-0472">Membrane</keyword>
<evidence type="ECO:0000313" key="3">
    <source>
        <dbReference type="EMBL" id="EPS36479.1"/>
    </source>
</evidence>
<protein>
    <submittedName>
        <fullName evidence="3">Uncharacterized protein</fullName>
    </submittedName>
</protein>
<evidence type="ECO:0000256" key="2">
    <source>
        <dbReference type="SAM" id="Phobius"/>
    </source>
</evidence>
<evidence type="ECO:0000256" key="1">
    <source>
        <dbReference type="SAM" id="MobiDB-lite"/>
    </source>
</evidence>
<proteinExistence type="predicted"/>
<comment type="caution">
    <text evidence="3">The sequence shown here is derived from an EMBL/GenBank/DDBJ whole genome shotgun (WGS) entry which is preliminary data.</text>
</comment>
<name>S8A1A1_DACHA</name>
<gene>
    <name evidence="3" type="ORF">H072_10046</name>
</gene>
<evidence type="ECO:0000313" key="4">
    <source>
        <dbReference type="Proteomes" id="UP000015100"/>
    </source>
</evidence>
<feature type="region of interest" description="Disordered" evidence="1">
    <location>
        <begin position="43"/>
        <end position="85"/>
    </location>
</feature>
<reference evidence="3 4" key="1">
    <citation type="journal article" date="2013" name="PLoS Genet.">
        <title>Genomic mechanisms accounting for the adaptation to parasitism in nematode-trapping fungi.</title>
        <authorList>
            <person name="Meerupati T."/>
            <person name="Andersson K.M."/>
            <person name="Friman E."/>
            <person name="Kumar D."/>
            <person name="Tunlid A."/>
            <person name="Ahren D."/>
        </authorList>
    </citation>
    <scope>NUCLEOTIDE SEQUENCE [LARGE SCALE GENOMIC DNA]</scope>
    <source>
        <strain evidence="3 4">CBS 200.50</strain>
    </source>
</reference>
<sequence>MADTTAIVKTGLIIGPTLGALFIVFILVAFIYLWHHARRSEAEIERTKTEDLERGSTDEGPPKFEAVPSQGVSGNGLPPPYTRFAAPQIPEPAVVRVTN</sequence>
<accession>S8A1A1</accession>